<dbReference type="PROSITE" id="PS00478">
    <property type="entry name" value="LIM_DOMAIN_1"/>
    <property type="match status" value="1"/>
</dbReference>
<keyword evidence="2 4" id="KW-0862">Zinc</keyword>
<dbReference type="CDD" id="cd09397">
    <property type="entry name" value="LIM1_UF1"/>
    <property type="match status" value="1"/>
</dbReference>
<keyword evidence="1 4" id="KW-0479">Metal-binding</keyword>
<dbReference type="InterPro" id="IPR001781">
    <property type="entry name" value="Znf_LIM"/>
</dbReference>
<feature type="compositionally biased region" description="Polar residues" evidence="5">
    <location>
        <begin position="8"/>
        <end position="38"/>
    </location>
</feature>
<dbReference type="SUPFAM" id="SSF57716">
    <property type="entry name" value="Glucocorticoid receptor-like (DNA-binding domain)"/>
    <property type="match status" value="1"/>
</dbReference>
<proteinExistence type="predicted"/>
<name>A0A167QIQ9_CORFA</name>
<evidence type="ECO:0000256" key="2">
    <source>
        <dbReference type="ARBA" id="ARBA00022833"/>
    </source>
</evidence>
<feature type="region of interest" description="Disordered" evidence="5">
    <location>
        <begin position="1"/>
        <end position="149"/>
    </location>
</feature>
<keyword evidence="3 4" id="KW-0440">LIM domain</keyword>
<dbReference type="Pfam" id="PF00412">
    <property type="entry name" value="LIM"/>
    <property type="match status" value="2"/>
</dbReference>
<dbReference type="GeneID" id="30023209"/>
<comment type="caution">
    <text evidence="7">The sequence shown here is derived from an EMBL/GenBank/DDBJ whole genome shotgun (WGS) entry which is preliminary data.</text>
</comment>
<dbReference type="GO" id="GO:0046872">
    <property type="term" value="F:metal ion binding"/>
    <property type="evidence" value="ECO:0007669"/>
    <property type="project" value="UniProtKB-KW"/>
</dbReference>
<sequence>MLPGRYRSQGQITPISYASSSRETSPKTPTRRSGINRSFNDDYAPRIANSDDGQLSSRGYGPRPGGYGGFGNQTPESESNETVEPPQKETSATSVLQRMAEFAGGYGGFGARPAKLPAEPEKPVEVQPKPEPEPQAEPEVSKDAPGFLERINGLAGAAFAGAAFDAGRRPSAPKQAESHKSRESLNSLNPTSDLSLSSANDERQPPVRKNGYGGFGEPASSGNGARGMARAETFPRSTNPRDMSSRSPSDLGPQPDMYRRPSAPLARSGSGDIGRKSSLGPDTSRPPPPRPRRSLIPPNADTSSIANKEWGPENPCHTPQDSMSSGYSSVSEGSNLPVSGSPERLVQRNKSEPASRPRQLQQPPKADNSTQPRRENARPELLIDPAIQAPQRGFGRVEESPYPYSASPLDDRHDPAIQAGIDSGSRGGRYGTSPTQGRDGIYTSSRGDCKACGKPITGRSISSADGRLTGKYHKECFVCTAPDCRKVFSSAEFYVYRDRPYCKFDYHKLNNTLCRSCNEGIEGRYAEDESRVKYHVDCFCCSECRVSLADGYFEVDGRAYCERDALRLVERTVSVLVSPMPVEVNYDGRSGQLPPKVPPKSSSGGRGGQAGRGVGAGMERGPYGVAPANYGRLNKRMTYIGVI</sequence>
<evidence type="ECO:0000256" key="1">
    <source>
        <dbReference type="ARBA" id="ARBA00022723"/>
    </source>
</evidence>
<feature type="compositionally biased region" description="Gly residues" evidence="5">
    <location>
        <begin position="604"/>
        <end position="618"/>
    </location>
</feature>
<feature type="compositionally biased region" description="Polar residues" evidence="5">
    <location>
        <begin position="235"/>
        <end position="248"/>
    </location>
</feature>
<feature type="region of interest" description="Disordered" evidence="5">
    <location>
        <begin position="586"/>
        <end position="618"/>
    </location>
</feature>
<gene>
    <name evidence="7" type="ORF">ISF_06917</name>
</gene>
<dbReference type="CDD" id="cd08368">
    <property type="entry name" value="LIM"/>
    <property type="match status" value="1"/>
</dbReference>
<evidence type="ECO:0000256" key="5">
    <source>
        <dbReference type="SAM" id="MobiDB-lite"/>
    </source>
</evidence>
<feature type="compositionally biased region" description="Basic and acidic residues" evidence="5">
    <location>
        <begin position="345"/>
        <end position="355"/>
    </location>
</feature>
<feature type="region of interest" description="Disordered" evidence="5">
    <location>
        <begin position="420"/>
        <end position="440"/>
    </location>
</feature>
<dbReference type="EMBL" id="AZHB01000019">
    <property type="protein sequence ID" value="OAA57676.1"/>
    <property type="molecule type" value="Genomic_DNA"/>
</dbReference>
<feature type="compositionally biased region" description="Polar residues" evidence="5">
    <location>
        <begin position="184"/>
        <end position="199"/>
    </location>
</feature>
<feature type="compositionally biased region" description="Basic and acidic residues" evidence="5">
    <location>
        <begin position="118"/>
        <end position="132"/>
    </location>
</feature>
<evidence type="ECO:0000313" key="8">
    <source>
        <dbReference type="Proteomes" id="UP000076744"/>
    </source>
</evidence>
<feature type="compositionally biased region" description="Gly residues" evidence="5">
    <location>
        <begin position="62"/>
        <end position="71"/>
    </location>
</feature>
<reference evidence="7 8" key="1">
    <citation type="journal article" date="2016" name="Genome Biol. Evol.">
        <title>Divergent and convergent evolution of fungal pathogenicity.</title>
        <authorList>
            <person name="Shang Y."/>
            <person name="Xiao G."/>
            <person name="Zheng P."/>
            <person name="Cen K."/>
            <person name="Zhan S."/>
            <person name="Wang C."/>
        </authorList>
    </citation>
    <scope>NUCLEOTIDE SEQUENCE [LARGE SCALE GENOMIC DNA]</scope>
    <source>
        <strain evidence="7 8">ARSEF 2679</strain>
    </source>
</reference>
<dbReference type="InterPro" id="IPR017351">
    <property type="entry name" value="PINCH-1-4-like"/>
</dbReference>
<feature type="compositionally biased region" description="Polar residues" evidence="5">
    <location>
        <begin position="72"/>
        <end position="96"/>
    </location>
</feature>
<organism evidence="7 8">
    <name type="scientific">Cordyceps fumosorosea (strain ARSEF 2679)</name>
    <name type="common">Isaria fumosorosea</name>
    <dbReference type="NCBI Taxonomy" id="1081104"/>
    <lineage>
        <taxon>Eukaryota</taxon>
        <taxon>Fungi</taxon>
        <taxon>Dikarya</taxon>
        <taxon>Ascomycota</taxon>
        <taxon>Pezizomycotina</taxon>
        <taxon>Sordariomycetes</taxon>
        <taxon>Hypocreomycetidae</taxon>
        <taxon>Hypocreales</taxon>
        <taxon>Cordycipitaceae</taxon>
        <taxon>Cordyceps</taxon>
    </lineage>
</organism>
<evidence type="ECO:0000313" key="7">
    <source>
        <dbReference type="EMBL" id="OAA57676.1"/>
    </source>
</evidence>
<dbReference type="PROSITE" id="PS50023">
    <property type="entry name" value="LIM_DOMAIN_2"/>
    <property type="match status" value="1"/>
</dbReference>
<dbReference type="OrthoDB" id="1112565at2759"/>
<keyword evidence="8" id="KW-1185">Reference proteome</keyword>
<feature type="region of interest" description="Disordered" evidence="5">
    <location>
        <begin position="165"/>
        <end position="402"/>
    </location>
</feature>
<dbReference type="PANTHER" id="PTHR24210:SF14">
    <property type="entry name" value="LIM ZINC-BINDING DOMAIN-CONTAINING PROTEIN"/>
    <property type="match status" value="1"/>
</dbReference>
<protein>
    <submittedName>
        <fullName evidence="7">LIM domain containing protein</fullName>
    </submittedName>
</protein>
<dbReference type="SMART" id="SM00132">
    <property type="entry name" value="LIM"/>
    <property type="match status" value="2"/>
</dbReference>
<accession>A0A167QIQ9</accession>
<dbReference type="Proteomes" id="UP000076744">
    <property type="component" value="Unassembled WGS sequence"/>
</dbReference>
<evidence type="ECO:0000256" key="4">
    <source>
        <dbReference type="PROSITE-ProRule" id="PRU00125"/>
    </source>
</evidence>
<dbReference type="PANTHER" id="PTHR24210">
    <property type="entry name" value="LIM DOMAIN-CONTAINING PROTEIN"/>
    <property type="match status" value="1"/>
</dbReference>
<dbReference type="STRING" id="1081104.A0A167QIQ9"/>
<feature type="compositionally biased region" description="Polar residues" evidence="5">
    <location>
        <begin position="358"/>
        <end position="371"/>
    </location>
</feature>
<feature type="compositionally biased region" description="Low complexity" evidence="5">
    <location>
        <begin position="322"/>
        <end position="334"/>
    </location>
</feature>
<feature type="domain" description="LIM zinc-binding" evidence="6">
    <location>
        <begin position="512"/>
        <end position="571"/>
    </location>
</feature>
<evidence type="ECO:0000256" key="3">
    <source>
        <dbReference type="ARBA" id="ARBA00023038"/>
    </source>
</evidence>
<dbReference type="RefSeq" id="XP_018702166.1">
    <property type="nucleotide sequence ID" value="XM_018850521.1"/>
</dbReference>
<dbReference type="GO" id="GO:0030695">
    <property type="term" value="F:GTPase regulator activity"/>
    <property type="evidence" value="ECO:0007669"/>
    <property type="project" value="UniProtKB-ARBA"/>
</dbReference>
<evidence type="ECO:0000259" key="6">
    <source>
        <dbReference type="PROSITE" id="PS50023"/>
    </source>
</evidence>
<dbReference type="AlphaFoldDB" id="A0A167QIQ9"/>
<dbReference type="Gene3D" id="2.10.110.10">
    <property type="entry name" value="Cysteine Rich Protein"/>
    <property type="match status" value="2"/>
</dbReference>